<dbReference type="EMBL" id="JMQC01000011">
    <property type="protein sequence ID" value="KFM95228.1"/>
    <property type="molecule type" value="Genomic_DNA"/>
</dbReference>
<accession>A0A090Y8X4</accession>
<evidence type="ECO:0000313" key="2">
    <source>
        <dbReference type="Proteomes" id="UP000029389"/>
    </source>
</evidence>
<organism evidence="1 2">
    <name type="scientific">Bacillus clarus</name>
    <dbReference type="NCBI Taxonomy" id="2338372"/>
    <lineage>
        <taxon>Bacteria</taxon>
        <taxon>Bacillati</taxon>
        <taxon>Bacillota</taxon>
        <taxon>Bacilli</taxon>
        <taxon>Bacillales</taxon>
        <taxon>Bacillaceae</taxon>
        <taxon>Bacillus</taxon>
        <taxon>Bacillus cereus group</taxon>
    </lineage>
</organism>
<gene>
    <name evidence="1" type="ORF">DJ93_5655</name>
</gene>
<evidence type="ECO:0000313" key="1">
    <source>
        <dbReference type="EMBL" id="KFM95228.1"/>
    </source>
</evidence>
<dbReference type="RefSeq" id="WP_181969254.1">
    <property type="nucleotide sequence ID" value="NZ_JMQC01000011.1"/>
</dbReference>
<dbReference type="PATRIC" id="fig|1405.8.peg.5849"/>
<name>A0A090Y8X4_9BACI</name>
<sequence>MENTITPFSYGNHSDDKAQDMRKFYQFYVEIDIGVSFHVASCIKFDALLDPKGIA</sequence>
<protein>
    <submittedName>
        <fullName evidence="1">Putative transposase</fullName>
    </submittedName>
</protein>
<reference evidence="1 2" key="1">
    <citation type="submission" date="2014-04" db="EMBL/GenBank/DDBJ databases">
        <authorList>
            <person name="Bishop-Lilly K.A."/>
            <person name="Broomall S.M."/>
            <person name="Chain P.S."/>
            <person name="Chertkov O."/>
            <person name="Coyne S.R."/>
            <person name="Daligault H.E."/>
            <person name="Davenport K.W."/>
            <person name="Erkkila T."/>
            <person name="Frey K.G."/>
            <person name="Gibbons H.S."/>
            <person name="Gu W."/>
            <person name="Jaissle J."/>
            <person name="Johnson S.L."/>
            <person name="Koroleva G.I."/>
            <person name="Ladner J.T."/>
            <person name="Lo C.-C."/>
            <person name="Minogue T.D."/>
            <person name="Munk C."/>
            <person name="Palacios G.F."/>
            <person name="Redden C.L."/>
            <person name="Rosenzweig C.N."/>
            <person name="Scholz M.B."/>
            <person name="Teshima H."/>
            <person name="Xu Y."/>
        </authorList>
    </citation>
    <scope>NUCLEOTIDE SEQUENCE [LARGE SCALE GENOMIC DNA]</scope>
    <source>
        <strain evidence="1 2">BHP</strain>
    </source>
</reference>
<proteinExistence type="predicted"/>
<dbReference type="Proteomes" id="UP000029389">
    <property type="component" value="Unassembled WGS sequence"/>
</dbReference>
<dbReference type="AlphaFoldDB" id="A0A090Y8X4"/>
<comment type="caution">
    <text evidence="1">The sequence shown here is derived from an EMBL/GenBank/DDBJ whole genome shotgun (WGS) entry which is preliminary data.</text>
</comment>